<comment type="similarity">
    <text evidence="1 4 5">Belongs to the glycosyl hydrolase 26 family.</text>
</comment>
<evidence type="ECO:0000256" key="1">
    <source>
        <dbReference type="ARBA" id="ARBA00007754"/>
    </source>
</evidence>
<gene>
    <name evidence="7" type="ORF">GGR27_003755</name>
</gene>
<keyword evidence="4" id="KW-0964">Secreted</keyword>
<dbReference type="Proteomes" id="UP000770785">
    <property type="component" value="Unassembled WGS sequence"/>
</dbReference>
<evidence type="ECO:0000313" key="7">
    <source>
        <dbReference type="EMBL" id="NJC28234.1"/>
    </source>
</evidence>
<evidence type="ECO:0000259" key="6">
    <source>
        <dbReference type="PROSITE" id="PS51764"/>
    </source>
</evidence>
<comment type="caution">
    <text evidence="7">The sequence shown here is derived from an EMBL/GenBank/DDBJ whole genome shotgun (WGS) entry which is preliminary data.</text>
</comment>
<dbReference type="PROSITE" id="PS51257">
    <property type="entry name" value="PROKAR_LIPOPROTEIN"/>
    <property type="match status" value="1"/>
</dbReference>
<dbReference type="InterPro" id="IPR022790">
    <property type="entry name" value="GH26_dom"/>
</dbReference>
<dbReference type="RefSeq" id="WP_168040042.1">
    <property type="nucleotide sequence ID" value="NZ_JAATJH010000009.1"/>
</dbReference>
<evidence type="ECO:0000256" key="4">
    <source>
        <dbReference type="PIRNR" id="PIRNR018168"/>
    </source>
</evidence>
<name>A0ABX0XH56_9BACT</name>
<evidence type="ECO:0000313" key="8">
    <source>
        <dbReference type="Proteomes" id="UP000770785"/>
    </source>
</evidence>
<organism evidence="7 8">
    <name type="scientific">Neolewinella antarctica</name>
    <dbReference type="NCBI Taxonomy" id="442734"/>
    <lineage>
        <taxon>Bacteria</taxon>
        <taxon>Pseudomonadati</taxon>
        <taxon>Bacteroidota</taxon>
        <taxon>Saprospiria</taxon>
        <taxon>Saprospirales</taxon>
        <taxon>Lewinellaceae</taxon>
        <taxon>Neolewinella</taxon>
    </lineage>
</organism>
<feature type="active site" description="Proton donor" evidence="5">
    <location>
        <position position="199"/>
    </location>
</feature>
<keyword evidence="8" id="KW-1185">Reference proteome</keyword>
<dbReference type="PANTHER" id="PTHR40079:SF4">
    <property type="entry name" value="GH26 DOMAIN-CONTAINING PROTEIN-RELATED"/>
    <property type="match status" value="1"/>
</dbReference>
<dbReference type="SUPFAM" id="SSF51445">
    <property type="entry name" value="(Trans)glycosidases"/>
    <property type="match status" value="1"/>
</dbReference>
<dbReference type="PROSITE" id="PS51764">
    <property type="entry name" value="GH26"/>
    <property type="match status" value="1"/>
</dbReference>
<keyword evidence="2 4" id="KW-0378">Hydrolase</keyword>
<feature type="active site" description="Nucleophile" evidence="5">
    <location>
        <position position="304"/>
    </location>
</feature>
<dbReference type="InterPro" id="IPR016714">
    <property type="entry name" value="MANB/E"/>
</dbReference>
<dbReference type="Pfam" id="PF02156">
    <property type="entry name" value="Glyco_hydro_26"/>
    <property type="match status" value="1"/>
</dbReference>
<keyword evidence="4" id="KW-0119">Carbohydrate metabolism</keyword>
<dbReference type="GO" id="GO:0016985">
    <property type="term" value="F:mannan endo-1,4-beta-mannosidase activity"/>
    <property type="evidence" value="ECO:0007669"/>
    <property type="project" value="UniProtKB-EC"/>
</dbReference>
<dbReference type="PIRSF" id="PIRSF018168">
    <property type="entry name" value="Mannan-1_4-beta-mannosidase"/>
    <property type="match status" value="1"/>
</dbReference>
<feature type="domain" description="GH26" evidence="6">
    <location>
        <begin position="42"/>
        <end position="373"/>
    </location>
</feature>
<reference evidence="7 8" key="1">
    <citation type="submission" date="2020-03" db="EMBL/GenBank/DDBJ databases">
        <title>Genomic Encyclopedia of Type Strains, Phase IV (KMG-IV): sequencing the most valuable type-strain genomes for metagenomic binning, comparative biology and taxonomic classification.</title>
        <authorList>
            <person name="Goeker M."/>
        </authorList>
    </citation>
    <scope>NUCLEOTIDE SEQUENCE [LARGE SCALE GENOMIC DNA]</scope>
    <source>
        <strain evidence="7 8">DSM 105096</strain>
    </source>
</reference>
<protein>
    <recommendedName>
        <fullName evidence="4">Mannan endo-1,4-beta-mannosidase</fullName>
        <ecNumber evidence="4">3.2.1.78</ecNumber>
    </recommendedName>
</protein>
<keyword evidence="3 4" id="KW-0326">Glycosidase</keyword>
<accession>A0ABX0XH56</accession>
<dbReference type="InterPro" id="IPR000805">
    <property type="entry name" value="Glyco_hydro_26"/>
</dbReference>
<sequence length="382" mass="43716">MRFKPVFFHGLLLACVCLWQTCSVRVPGKYQQIATVDAEATKQTKALFANLRTVAKDRILFGQQDALAYGVGWKDWHKMKSDVDDICGQQPAVFGWDMGQIGKKSYNLDTVDFQQMQGWMKRVYKMGGINTVSWHSENYVTGGTSWDVGDRVVAAILPGGSHHGVYKKSLDDFADFMADVEVGFLFKEKVPIIFRPFHEHTGGWFWWGKGHCTPEEYKAIWQFTVEYLRDVKGLDNLLYAYSPDVFRDEAHFLECYPGDAYVDILGVDNYYDFSVRGNVEDVAKRLRTVVELANEKGKVAALTETGVSGIPEDKWWTEKLLKQIKTDPIASQIAWVLVWRNSRLDHHYAPYPGHPSAPDFIEFCNDPVIIMEDRLPKIYELD</sequence>
<evidence type="ECO:0000256" key="3">
    <source>
        <dbReference type="ARBA" id="ARBA00023295"/>
    </source>
</evidence>
<dbReference type="InterPro" id="IPR017853">
    <property type="entry name" value="GH"/>
</dbReference>
<dbReference type="PANTHER" id="PTHR40079">
    <property type="entry name" value="MANNAN ENDO-1,4-BETA-MANNOSIDASE E-RELATED"/>
    <property type="match status" value="1"/>
</dbReference>
<dbReference type="Gene3D" id="3.20.20.80">
    <property type="entry name" value="Glycosidases"/>
    <property type="match status" value="1"/>
</dbReference>
<proteinExistence type="inferred from homology"/>
<comment type="subcellular location">
    <subcellularLocation>
        <location evidence="4">Secreted</location>
    </subcellularLocation>
</comment>
<dbReference type="PRINTS" id="PR00739">
    <property type="entry name" value="GLHYDRLASE26"/>
</dbReference>
<comment type="catalytic activity">
    <reaction evidence="4">
        <text>Random hydrolysis of (1-&gt;4)-beta-D-mannosidic linkages in mannans, galactomannans and glucomannans.</text>
        <dbReference type="EC" id="3.2.1.78"/>
    </reaction>
</comment>
<dbReference type="EMBL" id="JAATJH010000009">
    <property type="protein sequence ID" value="NJC28234.1"/>
    <property type="molecule type" value="Genomic_DNA"/>
</dbReference>
<dbReference type="EC" id="3.2.1.78" evidence="4"/>
<evidence type="ECO:0000256" key="2">
    <source>
        <dbReference type="ARBA" id="ARBA00022801"/>
    </source>
</evidence>
<evidence type="ECO:0000256" key="5">
    <source>
        <dbReference type="PROSITE-ProRule" id="PRU01100"/>
    </source>
</evidence>